<organism evidence="1 2">
    <name type="scientific">Folsomia candida</name>
    <name type="common">Springtail</name>
    <dbReference type="NCBI Taxonomy" id="158441"/>
    <lineage>
        <taxon>Eukaryota</taxon>
        <taxon>Metazoa</taxon>
        <taxon>Ecdysozoa</taxon>
        <taxon>Arthropoda</taxon>
        <taxon>Hexapoda</taxon>
        <taxon>Collembola</taxon>
        <taxon>Entomobryomorpha</taxon>
        <taxon>Isotomoidea</taxon>
        <taxon>Isotomidae</taxon>
        <taxon>Proisotominae</taxon>
        <taxon>Folsomia</taxon>
    </lineage>
</organism>
<comment type="caution">
    <text evidence="1">The sequence shown here is derived from an EMBL/GenBank/DDBJ whole genome shotgun (WGS) entry which is preliminary data.</text>
</comment>
<proteinExistence type="predicted"/>
<dbReference type="Gene3D" id="2.60.200.20">
    <property type="match status" value="1"/>
</dbReference>
<evidence type="ECO:0008006" key="3">
    <source>
        <dbReference type="Google" id="ProtNLM"/>
    </source>
</evidence>
<dbReference type="CDD" id="cd00060">
    <property type="entry name" value="FHA"/>
    <property type="match status" value="1"/>
</dbReference>
<gene>
    <name evidence="1" type="ORF">Fcan01_16455</name>
</gene>
<protein>
    <recommendedName>
        <fullName evidence="3">F-box domain-containing protein</fullName>
    </recommendedName>
</protein>
<keyword evidence="2" id="KW-1185">Reference proteome</keyword>
<dbReference type="Proteomes" id="UP000198287">
    <property type="component" value="Unassembled WGS sequence"/>
</dbReference>
<evidence type="ECO:0000313" key="2">
    <source>
        <dbReference type="Proteomes" id="UP000198287"/>
    </source>
</evidence>
<accession>A0A226DTY9</accession>
<dbReference type="AlphaFoldDB" id="A0A226DTY9"/>
<evidence type="ECO:0000313" key="1">
    <source>
        <dbReference type="EMBL" id="OXA48952.1"/>
    </source>
</evidence>
<sequence length="639" mass="72848">MQDGELLVIQLLKTCHTCYETEEFVSKIGKKVYHLVCLLHYIPEQKYVIANSTVFSDQESNVGEKVQVITIDGVGIAKHGAHCSIRCDNGGHGKFYLQPLNGYRVFINKEKINGQRRLRFGDTIFFGYIPHGPGMQGRRRGRNAVLGYHNHHMTLLFKKRQLMETYIFRSTYISRSLKIHRGNPYTPNPVIIKHISRYLAVPDLKCARLTCKLWNTVVGLILRKRTHASFHISEFYNVPTQSLRFFSYVADRVNLPNLYIFVESFIDPKTETRFLQNFVSFVALKEHKFTKLTLHTDINLCNGNMLFKILEFLAPNLVELCVGLYLRSEENGGNVTLPMITNLQFPLLRRLAISVSYTDDPPNDSNYPLIKRWTYELISVLAYNSNLVSVESQAGLILHSMVAIPVSRWACLNEIILSAVGEGDLEILARWPYPLKKLSLGELLGIMKPISYSTYDPLQPEGELATTCNSVIAKFKDMLRKMSVTLEELQFKLDAPLSRTGPFVFIRIPVMRSLRKLNIEADARLSYEDGEGIPQVGIKFCVENCGSEEERDSVIYAEQFPSLQSLGLRLNLGRGTAPLLEQFFPQNSVIFKSLVQLEITDGLRDIEDKQFPIIMARAAVMFPNVHANLLERVRIENCI</sequence>
<dbReference type="SUPFAM" id="SSF49879">
    <property type="entry name" value="SMAD/FHA domain"/>
    <property type="match status" value="1"/>
</dbReference>
<dbReference type="InterPro" id="IPR008984">
    <property type="entry name" value="SMAD_FHA_dom_sf"/>
</dbReference>
<reference evidence="1 2" key="1">
    <citation type="submission" date="2015-12" db="EMBL/GenBank/DDBJ databases">
        <title>The genome of Folsomia candida.</title>
        <authorList>
            <person name="Faddeeva A."/>
            <person name="Derks M.F."/>
            <person name="Anvar Y."/>
            <person name="Smit S."/>
            <person name="Van Straalen N."/>
            <person name="Roelofs D."/>
        </authorList>
    </citation>
    <scope>NUCLEOTIDE SEQUENCE [LARGE SCALE GENOMIC DNA]</scope>
    <source>
        <strain evidence="1 2">VU population</strain>
        <tissue evidence="1">Whole body</tissue>
    </source>
</reference>
<name>A0A226DTY9_FOLCA</name>
<dbReference type="EMBL" id="LNIX01000011">
    <property type="protein sequence ID" value="OXA48952.1"/>
    <property type="molecule type" value="Genomic_DNA"/>
</dbReference>